<comment type="caution">
    <text evidence="1">The sequence shown here is derived from an EMBL/GenBank/DDBJ whole genome shotgun (WGS) entry which is preliminary data.</text>
</comment>
<dbReference type="EMBL" id="BCMI01000001">
    <property type="protein sequence ID" value="GAX04870.1"/>
    <property type="molecule type" value="Genomic_DNA"/>
</dbReference>
<proteinExistence type="predicted"/>
<evidence type="ECO:0000313" key="2">
    <source>
        <dbReference type="Proteomes" id="UP000198414"/>
    </source>
</evidence>
<evidence type="ECO:0000313" key="1">
    <source>
        <dbReference type="EMBL" id="GAX04870.1"/>
    </source>
</evidence>
<accession>A0A1Z5ISZ0</accession>
<gene>
    <name evidence="1" type="ORF">IWT25_00164</name>
</gene>
<dbReference type="Proteomes" id="UP000198414">
    <property type="component" value="Unassembled WGS sequence"/>
</dbReference>
<sequence>MKLQTPHLGGFSQFNITVNGKTGNNMMVHSNGQNEVKITGRFVLQKLARVYEGNDKAEFEPHIWFGLFILNNASDFNYPDLELDPIQVFSIDFNEVFPINSVPVDLDFNFPINDATFKTGYLILMAMRPIHTSDNSYISPVSQLNFPIRGDGNGK</sequence>
<dbReference type="RefSeq" id="WP_089120296.1">
    <property type="nucleotide sequence ID" value="NZ_BCMI01000001.1"/>
</dbReference>
<name>A0A1Z5ISZ0_9LACO</name>
<organism evidence="1 2">
    <name type="scientific">Secundilactobacillus pentosiphilus</name>
    <dbReference type="NCBI Taxonomy" id="1714682"/>
    <lineage>
        <taxon>Bacteria</taxon>
        <taxon>Bacillati</taxon>
        <taxon>Bacillota</taxon>
        <taxon>Bacilli</taxon>
        <taxon>Lactobacillales</taxon>
        <taxon>Lactobacillaceae</taxon>
        <taxon>Secundilactobacillus</taxon>
    </lineage>
</organism>
<dbReference type="AlphaFoldDB" id="A0A1Z5ISZ0"/>
<reference evidence="1 2" key="1">
    <citation type="submission" date="2015-11" db="EMBL/GenBank/DDBJ databases">
        <title>Draft genome sequences of new species of the genus Lactobacillus isolated from orchardgrass silage.</title>
        <authorList>
            <person name="Tohno M."/>
            <person name="Tanizawa Y."/>
            <person name="Arita M."/>
        </authorList>
    </citation>
    <scope>NUCLEOTIDE SEQUENCE [LARGE SCALE GENOMIC DNA]</scope>
    <source>
        <strain evidence="1 2">IWT25</strain>
    </source>
</reference>
<protein>
    <submittedName>
        <fullName evidence="1">Uncharacterized protein</fullName>
    </submittedName>
</protein>